<protein>
    <submittedName>
        <fullName evidence="1">TIGR04255 family protein</fullName>
    </submittedName>
</protein>
<sequence>MNASGQYSRAPLIEAVLDIQVSLAPDFPLDKLQNCQKRVKAEYPGRKETRLHHGHFEFANQKSLTSTSTHPLGYQFVSADKKQVFQAKLDGFAFNRLRPYNGWDEFFAEARRLWEEYRRVTKPSRYNRVSLRYINRFDFPHANVKLETYFKTLPTIAPELPQDLGAYFFQAIIPLEENGTTVAITQTAVEPPAQGQVSVIFDLDLFCTEGIVGENDIWPIFGKLQKWKNKVFEACITEETRKLIS</sequence>
<dbReference type="RefSeq" id="WP_010048781.1">
    <property type="nucleotide sequence ID" value="NZ_CP025958.1"/>
</dbReference>
<dbReference type="NCBIfam" id="TIGR04255">
    <property type="entry name" value="sporadTIGR04255"/>
    <property type="match status" value="1"/>
</dbReference>
<dbReference type="AlphaFoldDB" id="A0A2Z3H3D1"/>
<evidence type="ECO:0000313" key="2">
    <source>
        <dbReference type="Proteomes" id="UP000245802"/>
    </source>
</evidence>
<gene>
    <name evidence="1" type="ORF">C1280_28415</name>
</gene>
<dbReference type="KEGG" id="gog:C1280_28415"/>
<reference evidence="1 2" key="1">
    <citation type="submission" date="2018-01" db="EMBL/GenBank/DDBJ databases">
        <title>G. obscuriglobus.</title>
        <authorList>
            <person name="Franke J."/>
            <person name="Blomberg W."/>
            <person name="Selmecki A."/>
        </authorList>
    </citation>
    <scope>NUCLEOTIDE SEQUENCE [LARGE SCALE GENOMIC DNA]</scope>
    <source>
        <strain evidence="1 2">DSM 5831</strain>
    </source>
</reference>
<accession>A0A2Z3H3D1</accession>
<dbReference type="InterPro" id="IPR026349">
    <property type="entry name" value="CHP04255"/>
</dbReference>
<keyword evidence="2" id="KW-1185">Reference proteome</keyword>
<dbReference type="Proteomes" id="UP000245802">
    <property type="component" value="Chromosome"/>
</dbReference>
<organism evidence="1 2">
    <name type="scientific">Gemmata obscuriglobus</name>
    <dbReference type="NCBI Taxonomy" id="114"/>
    <lineage>
        <taxon>Bacteria</taxon>
        <taxon>Pseudomonadati</taxon>
        <taxon>Planctomycetota</taxon>
        <taxon>Planctomycetia</taxon>
        <taxon>Gemmatales</taxon>
        <taxon>Gemmataceae</taxon>
        <taxon>Gemmata</taxon>
    </lineage>
</organism>
<dbReference type="OrthoDB" id="5513733at2"/>
<name>A0A2Z3H3D1_9BACT</name>
<dbReference type="EMBL" id="CP025958">
    <property type="protein sequence ID" value="AWM40523.1"/>
    <property type="molecule type" value="Genomic_DNA"/>
</dbReference>
<proteinExistence type="predicted"/>
<evidence type="ECO:0000313" key="1">
    <source>
        <dbReference type="EMBL" id="AWM40523.1"/>
    </source>
</evidence>